<evidence type="ECO:0000313" key="1">
    <source>
        <dbReference type="EMBL" id="KFM81498.1"/>
    </source>
</evidence>
<sequence>MLEKFYEANVKAIFCGHYHRNVGGFYKDMEVVVTSAIGYQLGSDESGLRIVKLGENSIDHKYYAFGDVPKNITFE</sequence>
<feature type="non-terminal residue" evidence="1">
    <location>
        <position position="75"/>
    </location>
</feature>
<keyword evidence="2" id="KW-1185">Reference proteome</keyword>
<dbReference type="Gene3D" id="3.60.21.10">
    <property type="match status" value="1"/>
</dbReference>
<dbReference type="OrthoDB" id="45007at2759"/>
<dbReference type="EMBL" id="KK121901">
    <property type="protein sequence ID" value="KFM81498.1"/>
    <property type="molecule type" value="Genomic_DNA"/>
</dbReference>
<reference evidence="1 2" key="1">
    <citation type="submission" date="2013-11" db="EMBL/GenBank/DDBJ databases">
        <title>Genome sequencing of Stegodyphus mimosarum.</title>
        <authorList>
            <person name="Bechsgaard J."/>
        </authorList>
    </citation>
    <scope>NUCLEOTIDE SEQUENCE [LARGE SCALE GENOMIC DNA]</scope>
</reference>
<dbReference type="Proteomes" id="UP000054359">
    <property type="component" value="Unassembled WGS sequence"/>
</dbReference>
<name>A0A087UVV9_STEMI</name>
<gene>
    <name evidence="1" type="ORF">X975_14156</name>
</gene>
<dbReference type="SUPFAM" id="SSF56300">
    <property type="entry name" value="Metallo-dependent phosphatases"/>
    <property type="match status" value="1"/>
</dbReference>
<proteinExistence type="predicted"/>
<protein>
    <submittedName>
        <fullName evidence="1">Calcineurin-like phosphoesterase domain-containing protein 1</fullName>
    </submittedName>
</protein>
<organism evidence="1 2">
    <name type="scientific">Stegodyphus mimosarum</name>
    <name type="common">African social velvet spider</name>
    <dbReference type="NCBI Taxonomy" id="407821"/>
    <lineage>
        <taxon>Eukaryota</taxon>
        <taxon>Metazoa</taxon>
        <taxon>Ecdysozoa</taxon>
        <taxon>Arthropoda</taxon>
        <taxon>Chelicerata</taxon>
        <taxon>Arachnida</taxon>
        <taxon>Araneae</taxon>
        <taxon>Araneomorphae</taxon>
        <taxon>Entelegynae</taxon>
        <taxon>Eresoidea</taxon>
        <taxon>Eresidae</taxon>
        <taxon>Stegodyphus</taxon>
    </lineage>
</organism>
<dbReference type="STRING" id="407821.A0A087UVV9"/>
<dbReference type="OMA" id="FENEIIH"/>
<dbReference type="InterPro" id="IPR029052">
    <property type="entry name" value="Metallo-depent_PP-like"/>
</dbReference>
<accession>A0A087UVV9</accession>
<evidence type="ECO:0000313" key="2">
    <source>
        <dbReference type="Proteomes" id="UP000054359"/>
    </source>
</evidence>
<dbReference type="AlphaFoldDB" id="A0A087UVV9"/>